<dbReference type="AlphaFoldDB" id="X0Z8N8"/>
<sequence length="130" mass="14213">MGYNLWGRTSEDIDNIDPLPDRTFGVKGNTSTEEMQPSTRNTTASLTKITGVNGNMFDPLPVLINTQNLDPESAASPGAFTHKLFFYVGYNAHNKPLKPFFGVGLEAEFSGRDNNALRQLGILLKTGCAF</sequence>
<proteinExistence type="predicted"/>
<organism evidence="1">
    <name type="scientific">marine sediment metagenome</name>
    <dbReference type="NCBI Taxonomy" id="412755"/>
    <lineage>
        <taxon>unclassified sequences</taxon>
        <taxon>metagenomes</taxon>
        <taxon>ecological metagenomes</taxon>
    </lineage>
</organism>
<evidence type="ECO:0000313" key="1">
    <source>
        <dbReference type="EMBL" id="GAG56753.1"/>
    </source>
</evidence>
<reference evidence="1" key="1">
    <citation type="journal article" date="2014" name="Front. Microbiol.">
        <title>High frequency of phylogenetically diverse reductive dehalogenase-homologous genes in deep subseafloor sedimentary metagenomes.</title>
        <authorList>
            <person name="Kawai M."/>
            <person name="Futagami T."/>
            <person name="Toyoda A."/>
            <person name="Takaki Y."/>
            <person name="Nishi S."/>
            <person name="Hori S."/>
            <person name="Arai W."/>
            <person name="Tsubouchi T."/>
            <person name="Morono Y."/>
            <person name="Uchiyama I."/>
            <person name="Ito T."/>
            <person name="Fujiyama A."/>
            <person name="Inagaki F."/>
            <person name="Takami H."/>
        </authorList>
    </citation>
    <scope>NUCLEOTIDE SEQUENCE</scope>
    <source>
        <strain evidence="1">Expedition CK06-06</strain>
    </source>
</reference>
<dbReference type="EMBL" id="BART01002119">
    <property type="protein sequence ID" value="GAG56753.1"/>
    <property type="molecule type" value="Genomic_DNA"/>
</dbReference>
<comment type="caution">
    <text evidence="1">The sequence shown here is derived from an EMBL/GenBank/DDBJ whole genome shotgun (WGS) entry which is preliminary data.</text>
</comment>
<protein>
    <submittedName>
        <fullName evidence="1">Uncharacterized protein</fullName>
    </submittedName>
</protein>
<gene>
    <name evidence="1" type="ORF">S01H4_06742</name>
</gene>
<name>X0Z8N8_9ZZZZ</name>
<accession>X0Z8N8</accession>